<dbReference type="InterPro" id="IPR052196">
    <property type="entry name" value="Bact_Kbp"/>
</dbReference>
<organism evidence="3 4">
    <name type="scientific">Chelativorans petroleitrophicus</name>
    <dbReference type="NCBI Taxonomy" id="2975484"/>
    <lineage>
        <taxon>Bacteria</taxon>
        <taxon>Pseudomonadati</taxon>
        <taxon>Pseudomonadota</taxon>
        <taxon>Alphaproteobacteria</taxon>
        <taxon>Hyphomicrobiales</taxon>
        <taxon>Phyllobacteriaceae</taxon>
        <taxon>Chelativorans</taxon>
    </lineage>
</organism>
<feature type="compositionally biased region" description="Low complexity" evidence="1">
    <location>
        <begin position="42"/>
        <end position="53"/>
    </location>
</feature>
<dbReference type="EMBL" id="JAODNV010000011">
    <property type="protein sequence ID" value="MCT8990890.1"/>
    <property type="molecule type" value="Genomic_DNA"/>
</dbReference>
<dbReference type="CDD" id="cd00118">
    <property type="entry name" value="LysM"/>
    <property type="match status" value="1"/>
</dbReference>
<feature type="region of interest" description="Disordered" evidence="1">
    <location>
        <begin position="33"/>
        <end position="83"/>
    </location>
</feature>
<feature type="compositionally biased region" description="Low complexity" evidence="1">
    <location>
        <begin position="463"/>
        <end position="494"/>
    </location>
</feature>
<feature type="region of interest" description="Disordered" evidence="1">
    <location>
        <begin position="416"/>
        <end position="450"/>
    </location>
</feature>
<feature type="region of interest" description="Disordered" evidence="1">
    <location>
        <begin position="463"/>
        <end position="521"/>
    </location>
</feature>
<name>A0A9X3AZY0_9HYPH</name>
<comment type="caution">
    <text evidence="3">The sequence shown here is derived from an EMBL/GenBank/DDBJ whole genome shotgun (WGS) entry which is preliminary data.</text>
</comment>
<dbReference type="RefSeq" id="WP_261515778.1">
    <property type="nucleotide sequence ID" value="NZ_JAODNV010000011.1"/>
</dbReference>
<dbReference type="Pfam" id="PF01476">
    <property type="entry name" value="LysM"/>
    <property type="match status" value="1"/>
</dbReference>
<dbReference type="SMART" id="SM00257">
    <property type="entry name" value="LysM"/>
    <property type="match status" value="1"/>
</dbReference>
<keyword evidence="4" id="KW-1185">Reference proteome</keyword>
<reference evidence="3" key="1">
    <citation type="submission" date="2022-08" db="EMBL/GenBank/DDBJ databases">
        <title>Chelativorans sichuanense sp. nov., a paraffin oil-degrading bacterium isolated from a mixture of oil-based drill cuttings and paddy soil.</title>
        <authorList>
            <person name="Yu J."/>
            <person name="Liu H."/>
            <person name="Chen Q."/>
        </authorList>
    </citation>
    <scope>NUCLEOTIDE SEQUENCE</scope>
    <source>
        <strain evidence="3">SCAU 2101</strain>
    </source>
</reference>
<protein>
    <submittedName>
        <fullName evidence="3">LysM peptidoglycan-binding domain-containing protein</fullName>
    </submittedName>
</protein>
<dbReference type="SUPFAM" id="SSF54106">
    <property type="entry name" value="LysM domain"/>
    <property type="match status" value="1"/>
</dbReference>
<dbReference type="InterPro" id="IPR036779">
    <property type="entry name" value="LysM_dom_sf"/>
</dbReference>
<gene>
    <name evidence="3" type="ORF">NYR54_11395</name>
</gene>
<sequence>MATTPYRILLFLLGAVIAGGAAYYFAGTPDPAADRQAGSGGATAAPEAAATQARVPSGEGAESEKPETGPAASEQATQANEAAKQQVVVPSFHLLRAEPDGSLVVAGAAAPDAEVEILSGATVLATTKAGPTGDFAAILDKPLKPGEHDIVLRATAPDNVVATSMETAIVSIPSAGSSEVVALVQQPGEPSRLISVPNLPGKGPAQTENESAPAASGKPAEPETHDEAGSHVAEALGAQDDAAETADRTDSGKPKDIASAEDARREVPEIVEAPEAAPGDGASGQAVSSAPDQPANEAPGVVARAETDAAGQAAQPQPSNNLPFIEAVEIDGREVFVAGRAEPGRLLRVYANDILLDQTRVSPEGRFLVEAERDLPVGDYIIRADVLADDGVTVVARAAVPFERPEGEQIAAVAPAAMPRQADDMPQAGGGDAQEDNREDRESSGAQAVDGATQADAFADEQPAAGGNAAAQSASSRADEGAVSGESSIAQSSASREEQTQSASAGGFARPSDQGGVAVTSPRLQPVEGAVIIRRGDTLWQISRRVYGRGIRYTTIYLANQDQIRDPDLIWPGQIFTIPNETEEGVKADLEAIGNQAITPEKSAAADPRG</sequence>
<feature type="domain" description="LysM" evidence="2">
    <location>
        <begin position="529"/>
        <end position="578"/>
    </location>
</feature>
<accession>A0A9X3AZY0</accession>
<feature type="compositionally biased region" description="Basic and acidic residues" evidence="1">
    <location>
        <begin position="245"/>
        <end position="268"/>
    </location>
</feature>
<dbReference type="Gene3D" id="3.10.350.10">
    <property type="entry name" value="LysM domain"/>
    <property type="match status" value="1"/>
</dbReference>
<feature type="compositionally biased region" description="Basic and acidic residues" evidence="1">
    <location>
        <begin position="220"/>
        <end position="229"/>
    </location>
</feature>
<dbReference type="PANTHER" id="PTHR34700:SF4">
    <property type="entry name" value="PHAGE-LIKE ELEMENT PBSX PROTEIN XKDP"/>
    <property type="match status" value="1"/>
</dbReference>
<feature type="region of interest" description="Disordered" evidence="1">
    <location>
        <begin position="191"/>
        <end position="300"/>
    </location>
</feature>
<dbReference type="Proteomes" id="UP001149009">
    <property type="component" value="Unassembled WGS sequence"/>
</dbReference>
<evidence type="ECO:0000313" key="3">
    <source>
        <dbReference type="EMBL" id="MCT8990890.1"/>
    </source>
</evidence>
<dbReference type="AlphaFoldDB" id="A0A9X3AZY0"/>
<evidence type="ECO:0000259" key="2">
    <source>
        <dbReference type="PROSITE" id="PS51782"/>
    </source>
</evidence>
<dbReference type="PANTHER" id="PTHR34700">
    <property type="entry name" value="POTASSIUM BINDING PROTEIN KBP"/>
    <property type="match status" value="1"/>
</dbReference>
<evidence type="ECO:0000256" key="1">
    <source>
        <dbReference type="SAM" id="MobiDB-lite"/>
    </source>
</evidence>
<dbReference type="PROSITE" id="PS51782">
    <property type="entry name" value="LYSM"/>
    <property type="match status" value="1"/>
</dbReference>
<dbReference type="InterPro" id="IPR018392">
    <property type="entry name" value="LysM"/>
</dbReference>
<proteinExistence type="predicted"/>
<evidence type="ECO:0000313" key="4">
    <source>
        <dbReference type="Proteomes" id="UP001149009"/>
    </source>
</evidence>